<evidence type="ECO:0000256" key="1">
    <source>
        <dbReference type="SAM" id="MobiDB-lite"/>
    </source>
</evidence>
<keyword evidence="2" id="KW-0812">Transmembrane</keyword>
<feature type="compositionally biased region" description="Basic and acidic residues" evidence="1">
    <location>
        <begin position="35"/>
        <end position="48"/>
    </location>
</feature>
<proteinExistence type="predicted"/>
<comment type="caution">
    <text evidence="4">The sequence shown here is derived from an EMBL/GenBank/DDBJ whole genome shotgun (WGS) entry which is preliminary data.</text>
</comment>
<feature type="region of interest" description="Disordered" evidence="1">
    <location>
        <begin position="1"/>
        <end position="73"/>
    </location>
</feature>
<dbReference type="EMBL" id="JARKIK010000051">
    <property type="protein sequence ID" value="KAK8734392.1"/>
    <property type="molecule type" value="Genomic_DNA"/>
</dbReference>
<dbReference type="Proteomes" id="UP001445076">
    <property type="component" value="Unassembled WGS sequence"/>
</dbReference>
<accession>A0AAW0WRX4</accession>
<name>A0AAW0WRX4_CHEQU</name>
<organism evidence="4 5">
    <name type="scientific">Cherax quadricarinatus</name>
    <name type="common">Australian red claw crayfish</name>
    <dbReference type="NCBI Taxonomy" id="27406"/>
    <lineage>
        <taxon>Eukaryota</taxon>
        <taxon>Metazoa</taxon>
        <taxon>Ecdysozoa</taxon>
        <taxon>Arthropoda</taxon>
        <taxon>Crustacea</taxon>
        <taxon>Multicrustacea</taxon>
        <taxon>Malacostraca</taxon>
        <taxon>Eumalacostraca</taxon>
        <taxon>Eucarida</taxon>
        <taxon>Decapoda</taxon>
        <taxon>Pleocyemata</taxon>
        <taxon>Astacidea</taxon>
        <taxon>Parastacoidea</taxon>
        <taxon>Parastacidae</taxon>
        <taxon>Cherax</taxon>
    </lineage>
</organism>
<gene>
    <name evidence="4" type="ORF">OTU49_006164</name>
</gene>
<evidence type="ECO:0000313" key="4">
    <source>
        <dbReference type="EMBL" id="KAK8734392.1"/>
    </source>
</evidence>
<evidence type="ECO:0000256" key="2">
    <source>
        <dbReference type="SAM" id="Phobius"/>
    </source>
</evidence>
<feature type="transmembrane region" description="Helical" evidence="2">
    <location>
        <begin position="118"/>
        <end position="137"/>
    </location>
</feature>
<evidence type="ECO:0000259" key="3">
    <source>
        <dbReference type="Pfam" id="PF16214"/>
    </source>
</evidence>
<keyword evidence="2" id="KW-0472">Membrane</keyword>
<feature type="non-terminal residue" evidence="4">
    <location>
        <position position="138"/>
    </location>
</feature>
<feature type="non-terminal residue" evidence="4">
    <location>
        <position position="1"/>
    </location>
</feature>
<dbReference type="Pfam" id="PF16214">
    <property type="entry name" value="AC_N"/>
    <property type="match status" value="1"/>
</dbReference>
<protein>
    <recommendedName>
        <fullName evidence="3">Adenylate cyclase N-terminal domain-containing protein</fullName>
    </recommendedName>
</protein>
<evidence type="ECO:0000313" key="5">
    <source>
        <dbReference type="Proteomes" id="UP001445076"/>
    </source>
</evidence>
<dbReference type="InterPro" id="IPR032628">
    <property type="entry name" value="AC_N"/>
</dbReference>
<sequence>EAVTSQPRSSSLRYSRANGSTHTSLGSRPSTGEPTPKKSNWEVIEHYNKSGLVGTSSSRSPTDDEAPQEEAESILEDPARWWDLCSLCKRVCKSHQFKNIHVEVLYQRYFLRMNQSNMISLLGLMMVVVLVMMCLTYF</sequence>
<dbReference type="AlphaFoldDB" id="A0AAW0WRX4"/>
<feature type="compositionally biased region" description="Polar residues" evidence="1">
    <location>
        <begin position="1"/>
        <end position="33"/>
    </location>
</feature>
<keyword evidence="2" id="KW-1133">Transmembrane helix</keyword>
<reference evidence="4 5" key="1">
    <citation type="journal article" date="2024" name="BMC Genomics">
        <title>Genome assembly of redclaw crayfish (Cherax quadricarinatus) provides insights into its immune adaptation and hypoxia tolerance.</title>
        <authorList>
            <person name="Liu Z."/>
            <person name="Zheng J."/>
            <person name="Li H."/>
            <person name="Fang K."/>
            <person name="Wang S."/>
            <person name="He J."/>
            <person name="Zhou D."/>
            <person name="Weng S."/>
            <person name="Chi M."/>
            <person name="Gu Z."/>
            <person name="He J."/>
            <person name="Li F."/>
            <person name="Wang M."/>
        </authorList>
    </citation>
    <scope>NUCLEOTIDE SEQUENCE [LARGE SCALE GENOMIC DNA]</scope>
    <source>
        <strain evidence="4">ZL_2023a</strain>
    </source>
</reference>
<feature type="domain" description="Adenylate cyclase N-terminal" evidence="3">
    <location>
        <begin position="15"/>
        <end position="134"/>
    </location>
</feature>
<feature type="compositionally biased region" description="Acidic residues" evidence="1">
    <location>
        <begin position="63"/>
        <end position="73"/>
    </location>
</feature>
<keyword evidence="5" id="KW-1185">Reference proteome</keyword>